<dbReference type="EMBL" id="QGLP01000004">
    <property type="protein sequence ID" value="PXZ06083.1"/>
    <property type="molecule type" value="Genomic_DNA"/>
</dbReference>
<dbReference type="InterPro" id="IPR011990">
    <property type="entry name" value="TPR-like_helical_dom_sf"/>
</dbReference>
<keyword evidence="1" id="KW-1133">Transmembrane helix</keyword>
<keyword evidence="1" id="KW-0812">Transmembrane</keyword>
<protein>
    <submittedName>
        <fullName evidence="2">Uncharacterized protein</fullName>
    </submittedName>
</protein>
<dbReference type="InterPro" id="IPR014562">
    <property type="entry name" value="UCP030959_TPR_rpt-cont"/>
</dbReference>
<evidence type="ECO:0000256" key="1">
    <source>
        <dbReference type="SAM" id="Phobius"/>
    </source>
</evidence>
<evidence type="ECO:0000313" key="2">
    <source>
        <dbReference type="EMBL" id="PXZ06083.1"/>
    </source>
</evidence>
<dbReference type="Proteomes" id="UP000247483">
    <property type="component" value="Unassembled WGS sequence"/>
</dbReference>
<dbReference type="Pfam" id="PF13174">
    <property type="entry name" value="TPR_6"/>
    <property type="match status" value="1"/>
</dbReference>
<feature type="transmembrane region" description="Helical" evidence="1">
    <location>
        <begin position="30"/>
        <end position="50"/>
    </location>
</feature>
<dbReference type="SUPFAM" id="SSF48452">
    <property type="entry name" value="TPR-like"/>
    <property type="match status" value="1"/>
</dbReference>
<dbReference type="Gene3D" id="1.25.40.10">
    <property type="entry name" value="Tetratricopeptide repeat domain"/>
    <property type="match status" value="1"/>
</dbReference>
<sequence length="254" mass="29769">MPIFGIGLSTLFAVFFAIHAIKNNQDRYWIYLLFMFPIVGCLAYFVVCYLPDIRATRTGYEIESLLRKAIDPQRELREAQNKYDLSPTVDAQIRLAKALVDNNRANEALAFYQQALSGIYKTAPDILLQFANALYQDKQFNKAKETLDYLRETNPNYYSDEGHLLYTKILVSLNQIEQAKEEFEALIDYYPSFEAISYYLQTLIDWNEINKANQVLQIIDHRLKHLPKHAKKLNNQWIREINQSRQKLSSIDRQ</sequence>
<dbReference type="PIRSF" id="PIRSF030959">
    <property type="entry name" value="UCP030959"/>
    <property type="match status" value="1"/>
</dbReference>
<proteinExistence type="predicted"/>
<organism evidence="2 3">
    <name type="scientific">Gilliamella apicola</name>
    <dbReference type="NCBI Taxonomy" id="1196095"/>
    <lineage>
        <taxon>Bacteria</taxon>
        <taxon>Pseudomonadati</taxon>
        <taxon>Pseudomonadota</taxon>
        <taxon>Gammaproteobacteria</taxon>
        <taxon>Orbales</taxon>
        <taxon>Orbaceae</taxon>
        <taxon>Gilliamella</taxon>
    </lineage>
</organism>
<name>A0A2V4E0R5_9GAMM</name>
<reference evidence="2 3" key="1">
    <citation type="submission" date="2018-05" db="EMBL/GenBank/DDBJ databases">
        <title>Reference genomes for bee gut microbiota database.</title>
        <authorList>
            <person name="Ellegaard K.M."/>
        </authorList>
    </citation>
    <scope>NUCLEOTIDE SEQUENCE [LARGE SCALE GENOMIC DNA]</scope>
    <source>
        <strain evidence="2 3">ESL0177</strain>
    </source>
</reference>
<gene>
    <name evidence="2" type="ORF">DKK79_05315</name>
</gene>
<comment type="caution">
    <text evidence="2">The sequence shown here is derived from an EMBL/GenBank/DDBJ whole genome shotgun (WGS) entry which is preliminary data.</text>
</comment>
<keyword evidence="1" id="KW-0472">Membrane</keyword>
<dbReference type="InterPro" id="IPR019734">
    <property type="entry name" value="TPR_rpt"/>
</dbReference>
<dbReference type="Pfam" id="PF14559">
    <property type="entry name" value="TPR_19"/>
    <property type="match status" value="1"/>
</dbReference>
<dbReference type="AlphaFoldDB" id="A0A2V4E0R5"/>
<accession>A0A2V4E0R5</accession>
<evidence type="ECO:0000313" key="3">
    <source>
        <dbReference type="Proteomes" id="UP000247483"/>
    </source>
</evidence>
<dbReference type="RefSeq" id="WP_110423149.1">
    <property type="nucleotide sequence ID" value="NZ_QGLP01000004.1"/>
</dbReference>